<dbReference type="EMBL" id="AMQX01000010">
    <property type="protein sequence ID" value="EKS50104.1"/>
    <property type="molecule type" value="Genomic_DNA"/>
</dbReference>
<protein>
    <submittedName>
        <fullName evidence="1">Uncharacterized protein</fullName>
    </submittedName>
</protein>
<name>A0AB33XTG7_LACRH</name>
<organism evidence="1 2">
    <name type="scientific">Lacticaseibacillus rhamnosus LRHMDP3</name>
    <dbReference type="NCBI Taxonomy" id="1203259"/>
    <lineage>
        <taxon>Bacteria</taxon>
        <taxon>Bacillati</taxon>
        <taxon>Bacillota</taxon>
        <taxon>Bacilli</taxon>
        <taxon>Lactobacillales</taxon>
        <taxon>Lactobacillaceae</taxon>
        <taxon>Lacticaseibacillus</taxon>
    </lineage>
</organism>
<dbReference type="Pfam" id="PF20505">
    <property type="entry name" value="DUF6731"/>
    <property type="match status" value="1"/>
</dbReference>
<dbReference type="RefSeq" id="WP_005716847.1">
    <property type="nucleotide sequence ID" value="NZ_AMQX01000010.1"/>
</dbReference>
<evidence type="ECO:0000313" key="2">
    <source>
        <dbReference type="Proteomes" id="UP000009352"/>
    </source>
</evidence>
<dbReference type="AlphaFoldDB" id="A0AB33XTG7"/>
<proteinExistence type="predicted"/>
<sequence>MAKQPITEKIKERDVKFHYYEVHITHAGKDKFFNLAQWADTLPVGNTNDDRNVISSGDTIRCDKTENVVSGTNQFDWFHFTKLRDSNVPAVATLNDSELNDITLKPNEFIAEDVTLLFDETNYVAMIQRNIFSLSVGAIQNYINYFWNRDKGKTEQDFIELRPIYEKGTFKKAKSGKDFTSLELNTADGLHDSGKWSGALGGIFKSLSILEGLHLQVKITVGRQRKKKLSQNEVIKALTEIEKYKKEFNSASIRADIGGENQLVSLIESNMFSKLTFSLPPRSALLPSAVQTAMQAEYFPNEGDKMHYIQNNKM</sequence>
<dbReference type="Proteomes" id="UP000009352">
    <property type="component" value="Unassembled WGS sequence"/>
</dbReference>
<accession>A0AB33XTG7</accession>
<gene>
    <name evidence="1" type="ORF">LRHMDP3_1928</name>
</gene>
<evidence type="ECO:0000313" key="1">
    <source>
        <dbReference type="EMBL" id="EKS50104.1"/>
    </source>
</evidence>
<comment type="caution">
    <text evidence="1">The sequence shown here is derived from an EMBL/GenBank/DDBJ whole genome shotgun (WGS) entry which is preliminary data.</text>
</comment>
<reference evidence="1 2" key="1">
    <citation type="journal article" date="2013" name="Genome Announc.">
        <title>Draft Genome Sequence of Staphylococcus simulans UMC-CNS-990, Isolated from a Case of Chronic Bovine Mastitis.</title>
        <authorList>
            <person name="Calcutt M.J."/>
            <person name="Foecking M.F."/>
            <person name="Hsieh H.Y."/>
            <person name="Perry J."/>
            <person name="Stewart G.C."/>
            <person name="Middleton J.R."/>
        </authorList>
    </citation>
    <scope>NUCLEOTIDE SEQUENCE [LARGE SCALE GENOMIC DNA]</scope>
    <source>
        <strain evidence="1 2">LRHMDP3</strain>
    </source>
</reference>
<dbReference type="InterPro" id="IPR046618">
    <property type="entry name" value="DUF6731"/>
</dbReference>